<gene>
    <name evidence="2" type="ORF">J2Z22_003187</name>
</gene>
<evidence type="ECO:0000259" key="1">
    <source>
        <dbReference type="Pfam" id="PF18813"/>
    </source>
</evidence>
<dbReference type="EMBL" id="JAUSUY010000013">
    <property type="protein sequence ID" value="MDT3427624.1"/>
    <property type="molecule type" value="Genomic_DNA"/>
</dbReference>
<accession>A0ABU3H9Y5</accession>
<evidence type="ECO:0000313" key="3">
    <source>
        <dbReference type="Proteomes" id="UP001248709"/>
    </source>
</evidence>
<dbReference type="RefSeq" id="WP_025696052.1">
    <property type="nucleotide sequence ID" value="NZ_JAUSUY010000013.1"/>
</dbReference>
<name>A0ABU3H9Y5_9BACL</name>
<dbReference type="InterPro" id="IPR041420">
    <property type="entry name" value="PBECR4"/>
</dbReference>
<dbReference type="Proteomes" id="UP001248709">
    <property type="component" value="Unassembled WGS sequence"/>
</dbReference>
<sequence length="192" mass="22442">MSLTVADLLTINYIPSPEELSLQTIAAFYEQYLMNRQFRFHIKHRTQEIRVRFEDGALCHLLGIHHFIPGQAGKSIQGHHSLKNGTITFESLKKISSGQFEKDKQRLLAFPLIYQIVKAPTFLELDPRYDEIRANWEVYNRFGKVFVQLKLRQTKNTIFYAPISVLIRNQLPARKRIGVKMVEELPLNEGWM</sequence>
<comment type="caution">
    <text evidence="2">The sequence shown here is derived from an EMBL/GenBank/DDBJ whole genome shotgun (WGS) entry which is preliminary data.</text>
</comment>
<protein>
    <recommendedName>
        <fullName evidence="1">Phage-Barnase-EndoU-ColicinE5/D-RelE like nuclease 4 domain-containing protein</fullName>
    </recommendedName>
</protein>
<evidence type="ECO:0000313" key="2">
    <source>
        <dbReference type="EMBL" id="MDT3427624.1"/>
    </source>
</evidence>
<keyword evidence="3" id="KW-1185">Reference proteome</keyword>
<dbReference type="Pfam" id="PF18813">
    <property type="entry name" value="PBECR4"/>
    <property type="match status" value="1"/>
</dbReference>
<proteinExistence type="predicted"/>
<feature type="domain" description="Phage-Barnase-EndoU-ColicinE5/D-RelE like nuclease 4" evidence="1">
    <location>
        <begin position="22"/>
        <end position="169"/>
    </location>
</feature>
<organism evidence="2 3">
    <name type="scientific">Paenibacillus forsythiae</name>
    <dbReference type="NCBI Taxonomy" id="365616"/>
    <lineage>
        <taxon>Bacteria</taxon>
        <taxon>Bacillati</taxon>
        <taxon>Bacillota</taxon>
        <taxon>Bacilli</taxon>
        <taxon>Bacillales</taxon>
        <taxon>Paenibacillaceae</taxon>
        <taxon>Paenibacillus</taxon>
    </lineage>
</organism>
<reference evidence="2 3" key="1">
    <citation type="submission" date="2023-07" db="EMBL/GenBank/DDBJ databases">
        <title>Genomic Encyclopedia of Type Strains, Phase IV (KMG-IV): sequencing the most valuable type-strain genomes for metagenomic binning, comparative biology and taxonomic classification.</title>
        <authorList>
            <person name="Goeker M."/>
        </authorList>
    </citation>
    <scope>NUCLEOTIDE SEQUENCE [LARGE SCALE GENOMIC DNA]</scope>
    <source>
        <strain evidence="2 3">T98</strain>
    </source>
</reference>